<dbReference type="InterPro" id="IPR020509">
    <property type="entry name" value="Uncharacterised_YnzE"/>
</dbReference>
<dbReference type="RefSeq" id="WP_196936863.1">
    <property type="nucleotide sequence ID" value="NZ_MU158698.1"/>
</dbReference>
<organism evidence="2 3">
    <name type="scientific">Sphingobacterium hungaricum</name>
    <dbReference type="NCBI Taxonomy" id="2082723"/>
    <lineage>
        <taxon>Bacteria</taxon>
        <taxon>Pseudomonadati</taxon>
        <taxon>Bacteroidota</taxon>
        <taxon>Sphingobacteriia</taxon>
        <taxon>Sphingobacteriales</taxon>
        <taxon>Sphingobacteriaceae</taxon>
        <taxon>Sphingobacterium</taxon>
    </lineage>
</organism>
<keyword evidence="1" id="KW-0472">Membrane</keyword>
<dbReference type="Proteomes" id="UP000616201">
    <property type="component" value="Unassembled WGS sequence"/>
</dbReference>
<protein>
    <submittedName>
        <fullName evidence="2">Uncharacterized protein</fullName>
    </submittedName>
</protein>
<gene>
    <name evidence="2" type="ORF">C4F49_15100</name>
</gene>
<evidence type="ECO:0000256" key="1">
    <source>
        <dbReference type="SAM" id="Phobius"/>
    </source>
</evidence>
<dbReference type="Pfam" id="PF17329">
    <property type="entry name" value="DUF5367"/>
    <property type="match status" value="1"/>
</dbReference>
<sequence>MNYKRYSFCLGFFIWAIATFAFRYFGHLFFLTDRQWVVITLFAGTALILGIISHIVFNKFRLSKPQSVHAAALLVLPGMLLDSLCLFFFDLVFPTLPSTDGTIFSSWLMWAYACVLVFGLIRKRNIARYK</sequence>
<dbReference type="AlphaFoldDB" id="A0A928V0S5"/>
<keyword evidence="1" id="KW-1133">Transmembrane helix</keyword>
<reference evidence="2" key="1">
    <citation type="submission" date="2018-02" db="EMBL/GenBank/DDBJ databases">
        <authorList>
            <person name="Vasarhelyi B.M."/>
            <person name="Deshmukh S."/>
            <person name="Balint B."/>
            <person name="Kukolya J."/>
        </authorList>
    </citation>
    <scope>NUCLEOTIDE SEQUENCE</scope>
    <source>
        <strain evidence="2">KB22</strain>
    </source>
</reference>
<feature type="transmembrane region" description="Helical" evidence="1">
    <location>
        <begin position="101"/>
        <end position="121"/>
    </location>
</feature>
<feature type="transmembrane region" description="Helical" evidence="1">
    <location>
        <begin position="7"/>
        <end position="30"/>
    </location>
</feature>
<accession>A0A928V0S5</accession>
<keyword evidence="3" id="KW-1185">Reference proteome</keyword>
<evidence type="ECO:0000313" key="3">
    <source>
        <dbReference type="Proteomes" id="UP000616201"/>
    </source>
</evidence>
<evidence type="ECO:0000313" key="2">
    <source>
        <dbReference type="EMBL" id="MBE8715010.1"/>
    </source>
</evidence>
<comment type="caution">
    <text evidence="2">The sequence shown here is derived from an EMBL/GenBank/DDBJ whole genome shotgun (WGS) entry which is preliminary data.</text>
</comment>
<feature type="transmembrane region" description="Helical" evidence="1">
    <location>
        <begin position="69"/>
        <end position="89"/>
    </location>
</feature>
<feature type="transmembrane region" description="Helical" evidence="1">
    <location>
        <begin position="36"/>
        <end position="57"/>
    </location>
</feature>
<name>A0A928V0S5_9SPHI</name>
<dbReference type="EMBL" id="PRDK01000009">
    <property type="protein sequence ID" value="MBE8715010.1"/>
    <property type="molecule type" value="Genomic_DNA"/>
</dbReference>
<keyword evidence="1" id="KW-0812">Transmembrane</keyword>
<proteinExistence type="predicted"/>